<dbReference type="EMBL" id="FOLG01000001">
    <property type="protein sequence ID" value="SFB75432.1"/>
    <property type="molecule type" value="Genomic_DNA"/>
</dbReference>
<evidence type="ECO:0000256" key="2">
    <source>
        <dbReference type="ARBA" id="ARBA00022692"/>
    </source>
</evidence>
<dbReference type="GO" id="GO:0009403">
    <property type="term" value="P:toxin biosynthetic process"/>
    <property type="evidence" value="ECO:0007669"/>
    <property type="project" value="InterPro"/>
</dbReference>
<keyword evidence="2 5" id="KW-0812">Transmembrane</keyword>
<dbReference type="PANTHER" id="PTHR36926:SF1">
    <property type="entry name" value="COLICIN V PRODUCTION PROTEIN"/>
    <property type="match status" value="1"/>
</dbReference>
<dbReference type="Pfam" id="PF02674">
    <property type="entry name" value="Colicin_V"/>
    <property type="match status" value="1"/>
</dbReference>
<feature type="transmembrane region" description="Helical" evidence="5">
    <location>
        <begin position="110"/>
        <end position="130"/>
    </location>
</feature>
<dbReference type="PANTHER" id="PTHR36926">
    <property type="entry name" value="COLICIN V PRODUCTION PROTEIN"/>
    <property type="match status" value="1"/>
</dbReference>
<sequence>MEGFTIVDAGVAVIIIFSAILAYSRGFVREALAIAGWIAAAVLAYIFAPQAEPLVREIPVLRDFLDNCTAATIAAFAGVFALALVVFALFTPVFSSVVQRSALNAIDQGLGFLFGVVRGVLLIVIALVVYDFAVGSEGIDIVENSRSAQVFASMQQKVSGEIADQETALQWLTTKFEALIESACGAETDAALTPETPPEADAG</sequence>
<keyword evidence="7" id="KW-1185">Reference proteome</keyword>
<gene>
    <name evidence="6" type="ORF">SAMN04488094_101304</name>
</gene>
<keyword evidence="3 5" id="KW-1133">Transmembrane helix</keyword>
<evidence type="ECO:0000313" key="7">
    <source>
        <dbReference type="Proteomes" id="UP000198728"/>
    </source>
</evidence>
<dbReference type="RefSeq" id="WP_093358765.1">
    <property type="nucleotide sequence ID" value="NZ_FOLG01000001.1"/>
</dbReference>
<evidence type="ECO:0000256" key="3">
    <source>
        <dbReference type="ARBA" id="ARBA00022989"/>
    </source>
</evidence>
<keyword evidence="4 5" id="KW-0472">Membrane</keyword>
<protein>
    <submittedName>
        <fullName evidence="6">Membrane protein required for colicin V production</fullName>
    </submittedName>
</protein>
<accession>A0A1I1DM34</accession>
<dbReference type="Proteomes" id="UP000198728">
    <property type="component" value="Unassembled WGS sequence"/>
</dbReference>
<feature type="transmembrane region" description="Helical" evidence="5">
    <location>
        <begin position="31"/>
        <end position="51"/>
    </location>
</feature>
<evidence type="ECO:0000256" key="1">
    <source>
        <dbReference type="ARBA" id="ARBA00004141"/>
    </source>
</evidence>
<dbReference type="OrthoDB" id="9806894at2"/>
<dbReference type="GO" id="GO:0016020">
    <property type="term" value="C:membrane"/>
    <property type="evidence" value="ECO:0007669"/>
    <property type="project" value="UniProtKB-SubCell"/>
</dbReference>
<dbReference type="STRING" id="441112.SAMN04488094_101304"/>
<feature type="transmembrane region" description="Helical" evidence="5">
    <location>
        <begin position="6"/>
        <end position="24"/>
    </location>
</feature>
<name>A0A1I1DM34_9RHOB</name>
<comment type="subcellular location">
    <subcellularLocation>
        <location evidence="1">Membrane</location>
        <topology evidence="1">Multi-pass membrane protein</topology>
    </subcellularLocation>
</comment>
<evidence type="ECO:0000256" key="5">
    <source>
        <dbReference type="SAM" id="Phobius"/>
    </source>
</evidence>
<evidence type="ECO:0000256" key="4">
    <source>
        <dbReference type="ARBA" id="ARBA00023136"/>
    </source>
</evidence>
<proteinExistence type="predicted"/>
<evidence type="ECO:0000313" key="6">
    <source>
        <dbReference type="EMBL" id="SFB75432.1"/>
    </source>
</evidence>
<dbReference type="InterPro" id="IPR003825">
    <property type="entry name" value="Colicin-V_CvpA"/>
</dbReference>
<feature type="transmembrane region" description="Helical" evidence="5">
    <location>
        <begin position="71"/>
        <end position="98"/>
    </location>
</feature>
<reference evidence="6 7" key="1">
    <citation type="submission" date="2016-10" db="EMBL/GenBank/DDBJ databases">
        <authorList>
            <person name="de Groot N.N."/>
        </authorList>
    </citation>
    <scope>NUCLEOTIDE SEQUENCE [LARGE SCALE GENOMIC DNA]</scope>
    <source>
        <strain evidence="6 7">DSM 19548</strain>
    </source>
</reference>
<dbReference type="InterPro" id="IPR052719">
    <property type="entry name" value="CvpA-like"/>
</dbReference>
<dbReference type="AlphaFoldDB" id="A0A1I1DM34"/>
<organism evidence="6 7">
    <name type="scientific">Tropicimonas isoalkanivorans</name>
    <dbReference type="NCBI Taxonomy" id="441112"/>
    <lineage>
        <taxon>Bacteria</taxon>
        <taxon>Pseudomonadati</taxon>
        <taxon>Pseudomonadota</taxon>
        <taxon>Alphaproteobacteria</taxon>
        <taxon>Rhodobacterales</taxon>
        <taxon>Roseobacteraceae</taxon>
        <taxon>Tropicimonas</taxon>
    </lineage>
</organism>